<protein>
    <submittedName>
        <fullName evidence="1">Uncharacterized protein</fullName>
    </submittedName>
</protein>
<keyword evidence="2" id="KW-1185">Reference proteome</keyword>
<comment type="caution">
    <text evidence="1">The sequence shown here is derived from an EMBL/GenBank/DDBJ whole genome shotgun (WGS) entry which is preliminary data.</text>
</comment>
<accession>A0A0W1ARZ5</accession>
<proteinExistence type="predicted"/>
<name>A0A0W1ARZ5_9BACL</name>
<organism evidence="1 2">
    <name type="scientific">Paenibacillus etheri</name>
    <dbReference type="NCBI Taxonomy" id="1306852"/>
    <lineage>
        <taxon>Bacteria</taxon>
        <taxon>Bacillati</taxon>
        <taxon>Bacillota</taxon>
        <taxon>Bacilli</taxon>
        <taxon>Bacillales</taxon>
        <taxon>Paenibacillaceae</taxon>
        <taxon>Paenibacillus</taxon>
    </lineage>
</organism>
<dbReference type="RefSeq" id="WP_060626134.1">
    <property type="nucleotide sequence ID" value="NZ_LCZJ02000037.1"/>
</dbReference>
<dbReference type="Proteomes" id="UP000054709">
    <property type="component" value="Unassembled WGS sequence"/>
</dbReference>
<evidence type="ECO:0000313" key="2">
    <source>
        <dbReference type="Proteomes" id="UP000054709"/>
    </source>
</evidence>
<evidence type="ECO:0000313" key="1">
    <source>
        <dbReference type="EMBL" id="KTD84062.1"/>
    </source>
</evidence>
<dbReference type="EMBL" id="LCZJ02000037">
    <property type="protein sequence ID" value="KTD84062.1"/>
    <property type="molecule type" value="Genomic_DNA"/>
</dbReference>
<reference evidence="1 2" key="1">
    <citation type="journal article" date="2015" name="Int. Biodeterior. Biodegradation">
        <title>Physiological and genetic screening methods for the isolation of methyl tert-butyl ether-degrading bacteria for bioremediation purposes.</title>
        <authorList>
            <person name="Guisado I.M."/>
            <person name="Purswani J."/>
            <person name="Gonzalez Lopez J."/>
            <person name="Pozo C."/>
        </authorList>
    </citation>
    <scope>NUCLEOTIDE SEQUENCE [LARGE SCALE GENOMIC DNA]</scope>
    <source>
        <strain evidence="1 2">SH7</strain>
    </source>
</reference>
<dbReference type="OrthoDB" id="2932110at2"/>
<sequence length="92" mass="10086">MKQPDSSLQANDNVTQAKNALGKLHFSVTQALSHPTEQTLAQAENRLVHTEQAVKQAQAWLGPQGVELAEELLAEDKSRLAALKTQGKRSER</sequence>
<dbReference type="AlphaFoldDB" id="A0A0W1ARZ5"/>
<gene>
    <name evidence="1" type="ORF">UQ64_28285</name>
</gene>